<evidence type="ECO:0000313" key="4">
    <source>
        <dbReference type="WBParaSite" id="GPLIN_000107700"/>
    </source>
</evidence>
<sequence>MARIHVGYKWIFFDVLIVTYCCWFSAVVAQQQTQQLYQQQPFTGYLGGEFEPNAWNSQYIQPVESRQRSQTNAAVQQQNAARNGQQQLRGFGSELKDVAQVANNNLKRVASRTGSKIKNAFSTRDDGGANKTPFGTDSGQTSERTNRVQTASNPRGPWKRVGSTQETPINGHLKRKGEPGSTTDQKQLKTQRTASKTAQILIKGRLKAQMDLLQRAQCPKSHR</sequence>
<feature type="compositionally biased region" description="Polar residues" evidence="1">
    <location>
        <begin position="111"/>
        <end position="122"/>
    </location>
</feature>
<dbReference type="Proteomes" id="UP000050741">
    <property type="component" value="Unassembled WGS sequence"/>
</dbReference>
<reference evidence="4" key="2">
    <citation type="submission" date="2016-06" db="UniProtKB">
        <authorList>
            <consortium name="WormBaseParasite"/>
        </authorList>
    </citation>
    <scope>IDENTIFICATION</scope>
</reference>
<dbReference type="WBParaSite" id="GPLIN_000107700">
    <property type="protein sequence ID" value="GPLIN_000107700"/>
    <property type="gene ID" value="GPLIN_000107700"/>
</dbReference>
<keyword evidence="2" id="KW-0472">Membrane</keyword>
<reference evidence="3" key="1">
    <citation type="submission" date="2014-05" db="EMBL/GenBank/DDBJ databases">
        <title>The genome and life-stage specific transcriptomes of Globodera pallida elucidate key aspects of plant parasitism by a cyst nematode.</title>
        <authorList>
            <person name="Cotton J.A."/>
            <person name="Lilley C.J."/>
            <person name="Jones L.M."/>
            <person name="Kikuchi T."/>
            <person name="Reid A.J."/>
            <person name="Thorpe P."/>
            <person name="Tsai I.J."/>
            <person name="Beasley H."/>
            <person name="Blok V."/>
            <person name="Cock P.J.A."/>
            <person name="Van den Akker S.E."/>
            <person name="Holroyd N."/>
            <person name="Hunt M."/>
            <person name="Mantelin S."/>
            <person name="Naghra H."/>
            <person name="Pain A."/>
            <person name="Palomares-Rius J.E."/>
            <person name="Zarowiecki M."/>
            <person name="Berriman M."/>
            <person name="Jones J.T."/>
            <person name="Urwin P.E."/>
        </authorList>
    </citation>
    <scope>NUCLEOTIDE SEQUENCE [LARGE SCALE GENOMIC DNA]</scope>
    <source>
        <strain evidence="3">Lindley</strain>
    </source>
</reference>
<feature type="transmembrane region" description="Helical" evidence="2">
    <location>
        <begin position="12"/>
        <end position="29"/>
    </location>
</feature>
<evidence type="ECO:0000256" key="1">
    <source>
        <dbReference type="SAM" id="MobiDB-lite"/>
    </source>
</evidence>
<organism evidence="3 4">
    <name type="scientific">Globodera pallida</name>
    <name type="common">Potato cyst nematode worm</name>
    <name type="synonym">Heterodera pallida</name>
    <dbReference type="NCBI Taxonomy" id="36090"/>
    <lineage>
        <taxon>Eukaryota</taxon>
        <taxon>Metazoa</taxon>
        <taxon>Ecdysozoa</taxon>
        <taxon>Nematoda</taxon>
        <taxon>Chromadorea</taxon>
        <taxon>Rhabditida</taxon>
        <taxon>Tylenchina</taxon>
        <taxon>Tylenchomorpha</taxon>
        <taxon>Tylenchoidea</taxon>
        <taxon>Heteroderidae</taxon>
        <taxon>Heteroderinae</taxon>
        <taxon>Globodera</taxon>
    </lineage>
</organism>
<proteinExistence type="predicted"/>
<evidence type="ECO:0000256" key="2">
    <source>
        <dbReference type="SAM" id="Phobius"/>
    </source>
</evidence>
<feature type="region of interest" description="Disordered" evidence="1">
    <location>
        <begin position="111"/>
        <end position="196"/>
    </location>
</feature>
<keyword evidence="3" id="KW-1185">Reference proteome</keyword>
<dbReference type="AlphaFoldDB" id="A0A183BKE7"/>
<evidence type="ECO:0000313" key="3">
    <source>
        <dbReference type="Proteomes" id="UP000050741"/>
    </source>
</evidence>
<protein>
    <submittedName>
        <fullName evidence="4">Secreted protein</fullName>
    </submittedName>
</protein>
<feature type="compositionally biased region" description="Polar residues" evidence="1">
    <location>
        <begin position="133"/>
        <end position="153"/>
    </location>
</feature>
<name>A0A183BKE7_GLOPA</name>
<accession>A0A183BKE7</accession>
<feature type="compositionally biased region" description="Polar residues" evidence="1">
    <location>
        <begin position="180"/>
        <end position="196"/>
    </location>
</feature>
<keyword evidence="2" id="KW-1133">Transmembrane helix</keyword>
<keyword evidence="2" id="KW-0812">Transmembrane</keyword>